<evidence type="ECO:0000259" key="18">
    <source>
        <dbReference type="PROSITE" id="PS51525"/>
    </source>
</evidence>
<dbReference type="STRING" id="8090.ENSORLP00000017453"/>
<dbReference type="PANTHER" id="PTHR22880">
    <property type="entry name" value="FALZ-RELATED BROMODOMAIN-CONTAINING PROTEINS"/>
    <property type="match status" value="1"/>
</dbReference>
<organism evidence="19 20">
    <name type="scientific">Oryzias latipes</name>
    <name type="common">Japanese rice fish</name>
    <name type="synonym">Japanese killifish</name>
    <dbReference type="NCBI Taxonomy" id="8090"/>
    <lineage>
        <taxon>Eukaryota</taxon>
        <taxon>Metazoa</taxon>
        <taxon>Chordata</taxon>
        <taxon>Craniata</taxon>
        <taxon>Vertebrata</taxon>
        <taxon>Euteleostomi</taxon>
        <taxon>Actinopterygii</taxon>
        <taxon>Neopterygii</taxon>
        <taxon>Teleostei</taxon>
        <taxon>Neoteleostei</taxon>
        <taxon>Acanthomorphata</taxon>
        <taxon>Ovalentaria</taxon>
        <taxon>Atherinomorphae</taxon>
        <taxon>Beloniformes</taxon>
        <taxon>Adrianichthyidae</taxon>
        <taxon>Oryziinae</taxon>
        <taxon>Oryzias</taxon>
    </lineage>
</organism>
<reference evidence="19 20" key="1">
    <citation type="journal article" date="2007" name="Nature">
        <title>The medaka draft genome and insights into vertebrate genome evolution.</title>
        <authorList>
            <person name="Kasahara M."/>
            <person name="Naruse K."/>
            <person name="Sasaki S."/>
            <person name="Nakatani Y."/>
            <person name="Qu W."/>
            <person name="Ahsan B."/>
            <person name="Yamada T."/>
            <person name="Nagayasu Y."/>
            <person name="Doi K."/>
            <person name="Kasai Y."/>
            <person name="Jindo T."/>
            <person name="Kobayashi D."/>
            <person name="Shimada A."/>
            <person name="Toyoda A."/>
            <person name="Kuroki Y."/>
            <person name="Fujiyama A."/>
            <person name="Sasaki T."/>
            <person name="Shimizu A."/>
            <person name="Asakawa S."/>
            <person name="Shimizu N."/>
            <person name="Hashimoto S."/>
            <person name="Yang J."/>
            <person name="Lee Y."/>
            <person name="Matsushima K."/>
            <person name="Sugano S."/>
            <person name="Sakaizumi M."/>
            <person name="Narita T."/>
            <person name="Ohishi K."/>
            <person name="Haga S."/>
            <person name="Ohta F."/>
            <person name="Nomoto H."/>
            <person name="Nogata K."/>
            <person name="Morishita T."/>
            <person name="Endo T."/>
            <person name="Shin-I T."/>
            <person name="Takeda H."/>
            <person name="Morishita S."/>
            <person name="Kohara Y."/>
        </authorList>
    </citation>
    <scope>NUCLEOTIDE SEQUENCE [LARGE SCALE GENOMIC DNA]</scope>
    <source>
        <strain evidence="19 20">Hd-rR</strain>
    </source>
</reference>
<dbReference type="eggNOG" id="KOG1474">
    <property type="taxonomic scope" value="Eukaryota"/>
</dbReference>
<feature type="compositionally biased region" description="Basic and acidic residues" evidence="16">
    <location>
        <begin position="931"/>
        <end position="947"/>
    </location>
</feature>
<dbReference type="FunFam" id="1.20.920.10:FF:000003">
    <property type="entry name" value="Bromodomain-containing protein 2"/>
    <property type="match status" value="1"/>
</dbReference>
<feature type="region of interest" description="Disordered" evidence="16">
    <location>
        <begin position="791"/>
        <end position="813"/>
    </location>
</feature>
<keyword evidence="11" id="KW-0539">Nucleus</keyword>
<dbReference type="InterPro" id="IPR050935">
    <property type="entry name" value="Bromo_chromatin_reader"/>
</dbReference>
<dbReference type="PROSITE" id="PS00633">
    <property type="entry name" value="BROMODOMAIN_1"/>
    <property type="match status" value="2"/>
</dbReference>
<comment type="similarity">
    <text evidence="13">Belongs to the BET family.</text>
</comment>
<feature type="region of interest" description="Disordered" evidence="16">
    <location>
        <begin position="365"/>
        <end position="410"/>
    </location>
</feature>
<evidence type="ECO:0000256" key="12">
    <source>
        <dbReference type="ARBA" id="ARBA00040998"/>
    </source>
</evidence>
<dbReference type="Proteomes" id="UP000001038">
    <property type="component" value="Chromosome 4"/>
</dbReference>
<feature type="compositionally biased region" description="Basic and acidic residues" evidence="16">
    <location>
        <begin position="859"/>
        <end position="875"/>
    </location>
</feature>
<evidence type="ECO:0000256" key="10">
    <source>
        <dbReference type="ARBA" id="ARBA00023163"/>
    </source>
</evidence>
<keyword evidence="10" id="KW-0804">Transcription</keyword>
<dbReference type="GeneID" id="101155101"/>
<dbReference type="GO" id="GO:0005634">
    <property type="term" value="C:nucleus"/>
    <property type="evidence" value="ECO:0000318"/>
    <property type="project" value="GO_Central"/>
</dbReference>
<feature type="compositionally biased region" description="Polar residues" evidence="16">
    <location>
        <begin position="699"/>
        <end position="712"/>
    </location>
</feature>
<keyword evidence="20" id="KW-1185">Reference proteome</keyword>
<dbReference type="InterPro" id="IPR001487">
    <property type="entry name" value="Bromodomain"/>
</dbReference>
<dbReference type="PROSITE" id="PS50014">
    <property type="entry name" value="BROMODOMAIN_2"/>
    <property type="match status" value="2"/>
</dbReference>
<feature type="domain" description="Bromo" evidence="17">
    <location>
        <begin position="273"/>
        <end position="345"/>
    </location>
</feature>
<dbReference type="GO" id="GO:0000785">
    <property type="term" value="C:chromatin"/>
    <property type="evidence" value="ECO:0000318"/>
    <property type="project" value="GO_Central"/>
</dbReference>
<feature type="region of interest" description="Disordered" evidence="16">
    <location>
        <begin position="629"/>
        <end position="714"/>
    </location>
</feature>
<feature type="region of interest" description="Disordered" evidence="16">
    <location>
        <begin position="916"/>
        <end position="950"/>
    </location>
</feature>
<dbReference type="SMART" id="SM00297">
    <property type="entry name" value="BROMO"/>
    <property type="match status" value="2"/>
</dbReference>
<dbReference type="GO" id="GO:0006355">
    <property type="term" value="P:regulation of DNA-templated transcription"/>
    <property type="evidence" value="ECO:0000318"/>
    <property type="project" value="GO_Central"/>
</dbReference>
<feature type="compositionally biased region" description="Basic residues" evidence="16">
    <location>
        <begin position="443"/>
        <end position="452"/>
    </location>
</feature>
<dbReference type="InterPro" id="IPR031354">
    <property type="entry name" value="BRD4_CDT"/>
</dbReference>
<dbReference type="InParanoid" id="H2MFS6"/>
<evidence type="ECO:0000313" key="19">
    <source>
        <dbReference type="Ensembl" id="ENSORLP00000017453.2"/>
    </source>
</evidence>
<dbReference type="PROSITE" id="PS51525">
    <property type="entry name" value="NET"/>
    <property type="match status" value="1"/>
</dbReference>
<dbReference type="Ensembl" id="ENSORLT00000017454.2">
    <property type="protein sequence ID" value="ENSORLP00000017453.2"/>
    <property type="gene ID" value="ENSORLG00000013915.2"/>
</dbReference>
<keyword evidence="7" id="KW-0007">Acetylation</keyword>
<evidence type="ECO:0000256" key="5">
    <source>
        <dbReference type="ARBA" id="ARBA00022737"/>
    </source>
</evidence>
<dbReference type="CDD" id="cd05498">
    <property type="entry name" value="Bromo_Brdt_II_like"/>
    <property type="match status" value="1"/>
</dbReference>
<keyword evidence="6" id="KW-0156">Chromatin regulator</keyword>
<dbReference type="OrthoDB" id="21449at2759"/>
<evidence type="ECO:0000313" key="20">
    <source>
        <dbReference type="Proteomes" id="UP000001038"/>
    </source>
</evidence>
<dbReference type="Bgee" id="ENSORLG00000013915">
    <property type="expression patterns" value="Expressed in testis and 5 other cell types or tissues"/>
</dbReference>
<dbReference type="InterPro" id="IPR027353">
    <property type="entry name" value="NET_dom"/>
</dbReference>
<dbReference type="AlphaFoldDB" id="H2MFS6"/>
<dbReference type="Pfam" id="PF17035">
    <property type="entry name" value="BET"/>
    <property type="match status" value="1"/>
</dbReference>
<keyword evidence="4" id="KW-0597">Phosphoprotein</keyword>
<evidence type="ECO:0000256" key="14">
    <source>
        <dbReference type="ARBA" id="ARBA00046861"/>
    </source>
</evidence>
<feature type="domain" description="NET" evidence="18">
    <location>
        <begin position="489"/>
        <end position="571"/>
    </location>
</feature>
<keyword evidence="5" id="KW-0677">Repeat</keyword>
<comment type="subunit">
    <text evidence="14">Homodimer. Interacts with E2F1. Interacts with (acetylated) STAT3; promoting STAT3 recruitment to chromatin. Interacts with CTCF; promoting BRD2 recruitment to chromatin.</text>
</comment>
<evidence type="ECO:0000259" key="17">
    <source>
        <dbReference type="PROSITE" id="PS50014"/>
    </source>
</evidence>
<sequence>MSDVNVCSTVSGKNPPPPEVTHPQRPGRVTNQLLYLERVVIKALWRHQYSWPFRQPVDAVALCIPDYYKLIKHPMDLGTVMQRLKNRYYWEANECIKDISTMFNNCYVYNRPGDDIVFMAQTLEKIFLQKVSQMPKEEVIATLPKDEPEKEEPVKQRPVVSEIALQEATVLSNGVHLNTPTRLCAQTDSTLNIKKCLKKKMVSGTPVTATLSRGDEFAAEEHSASIPLISRTGSGRPVKPPKKNLDMFEDKRVRLTEKLRDCNNILKEMLSKRHCAYAWPFYTPVDAIALGLQDYHDIIKQPMDLSTIKKKMDHQEYTNATEFAADVRLMFSNCYRYNPPSHGVVYMARKLQEVFEARYMKMSQEPEGCPVSRQPGDTGKADRVGSLSTSASSETEGPSEQESSSKEVNTQLAHLEERLKAVGTQLARLTQEPLMKTKEKQKKEKRLKGKNAAQLKRKCIKSKTGVEKSTASKTLSLLGGKTSFGVPLKSENEISSKPVTYQEKKQLKSDINMLPGDKLGELLNIIKSRESYLQESNLEDVVIDFDMVKPSTLTVLQRFVAECLKKRGKSGNSKDRFVSLSKQRKPKGVQIQNHVSKSVSASSEPLSISRKSANVVACSDSDDLPWLTDSSRSSSSSSLGCSTCSSSTSSSSSDSSYSDSGPKPKKQSFKGSHKKVTPRAICETSSLKTQTKDSMKASEGTSQALSSNQTTGAEECSPLCPNVDKYDHLILSPADFSALLSPMAPSPEIIPEWTSARFEVSVLSPLRDTPLHSKDETGCNFRYTEDFLDTPLMSGPQTDGGHDSGEEELPQIPKKDICLKNAESWAKLVKISVAPTAIKSSKETFQLFRKAAMEKEERKKQLKRKLMDENDKTETSEQNSFLGPCAEEPADRPDVLQKSCSGARPEALKQLEQQKFPVEMQPLTPRSSAENAREVARKKEQERRRQEAMSGFDMTMQWDIMTSFELSLD</sequence>
<evidence type="ECO:0000256" key="8">
    <source>
        <dbReference type="ARBA" id="ARBA00023015"/>
    </source>
</evidence>
<dbReference type="RefSeq" id="XP_004068304.1">
    <property type="nucleotide sequence ID" value="XM_004068256.4"/>
</dbReference>
<name>H2MFS6_ORYLA</name>
<dbReference type="Pfam" id="PF00439">
    <property type="entry name" value="Bromodomain"/>
    <property type="match status" value="2"/>
</dbReference>
<dbReference type="CDD" id="cd05497">
    <property type="entry name" value="Bromo_Brdt_I_like"/>
    <property type="match status" value="1"/>
</dbReference>
<feature type="compositionally biased region" description="Low complexity" evidence="16">
    <location>
        <begin position="630"/>
        <end position="661"/>
    </location>
</feature>
<feature type="region of interest" description="Disordered" evidence="16">
    <location>
        <begin position="1"/>
        <end position="26"/>
    </location>
</feature>
<dbReference type="PANTHER" id="PTHR22880:SF240">
    <property type="entry name" value="BROMODOMAIN-CONTAINING PROTEIN 2"/>
    <property type="match status" value="1"/>
</dbReference>
<feature type="region of interest" description="Disordered" evidence="16">
    <location>
        <begin position="424"/>
        <end position="452"/>
    </location>
</feature>
<evidence type="ECO:0000256" key="6">
    <source>
        <dbReference type="ARBA" id="ARBA00022853"/>
    </source>
</evidence>
<evidence type="ECO:0000256" key="1">
    <source>
        <dbReference type="ARBA" id="ARBA00004123"/>
    </source>
</evidence>
<dbReference type="Pfam" id="PF17105">
    <property type="entry name" value="BRD4_CDT"/>
    <property type="match status" value="1"/>
</dbReference>
<evidence type="ECO:0000256" key="9">
    <source>
        <dbReference type="ARBA" id="ARBA00023117"/>
    </source>
</evidence>
<keyword evidence="3" id="KW-0158">Chromosome</keyword>
<evidence type="ECO:0000256" key="2">
    <source>
        <dbReference type="ARBA" id="ARBA00004286"/>
    </source>
</evidence>
<evidence type="ECO:0000256" key="3">
    <source>
        <dbReference type="ARBA" id="ARBA00022454"/>
    </source>
</evidence>
<feature type="region of interest" description="Disordered" evidence="16">
    <location>
        <begin position="569"/>
        <end position="604"/>
    </location>
</feature>
<dbReference type="GO" id="GO:0006338">
    <property type="term" value="P:chromatin remodeling"/>
    <property type="evidence" value="ECO:0000318"/>
    <property type="project" value="GO_Central"/>
</dbReference>
<comment type="subcellular location">
    <subcellularLocation>
        <location evidence="2">Chromosome</location>
    </subcellularLocation>
    <subcellularLocation>
        <location evidence="1">Nucleus</location>
    </subcellularLocation>
</comment>
<evidence type="ECO:0000256" key="16">
    <source>
        <dbReference type="SAM" id="MobiDB-lite"/>
    </source>
</evidence>
<feature type="compositionally biased region" description="Basic residues" evidence="16">
    <location>
        <begin position="663"/>
        <end position="677"/>
    </location>
</feature>
<evidence type="ECO:0000256" key="4">
    <source>
        <dbReference type="ARBA" id="ARBA00022553"/>
    </source>
</evidence>
<reference evidence="19" key="2">
    <citation type="submission" date="2025-08" db="UniProtKB">
        <authorList>
            <consortium name="Ensembl"/>
        </authorList>
    </citation>
    <scope>IDENTIFICATION</scope>
    <source>
        <strain evidence="19">Hd-rR</strain>
    </source>
</reference>
<feature type="compositionally biased region" description="Polar residues" evidence="16">
    <location>
        <begin position="1"/>
        <end position="12"/>
    </location>
</feature>
<dbReference type="InterPro" id="IPR038336">
    <property type="entry name" value="NET_sf"/>
</dbReference>
<dbReference type="InterPro" id="IPR043508">
    <property type="entry name" value="Bromo_Brdt_I"/>
</dbReference>
<dbReference type="Gene3D" id="1.20.1270.220">
    <property type="match status" value="1"/>
</dbReference>
<dbReference type="PRINTS" id="PR00503">
    <property type="entry name" value="BROMODOMAIN"/>
</dbReference>
<evidence type="ECO:0000256" key="15">
    <source>
        <dbReference type="PROSITE-ProRule" id="PRU00035"/>
    </source>
</evidence>
<feature type="compositionally biased region" description="Polar residues" evidence="16">
    <location>
        <begin position="590"/>
        <end position="604"/>
    </location>
</feature>
<dbReference type="GeneTree" id="ENSGT00940000166414"/>
<feature type="region of interest" description="Disordered" evidence="16">
    <location>
        <begin position="859"/>
        <end position="904"/>
    </location>
</feature>
<dbReference type="InterPro" id="IPR018359">
    <property type="entry name" value="Bromodomain_CS"/>
</dbReference>
<dbReference type="InterPro" id="IPR043509">
    <property type="entry name" value="Bromo_Brdt_II"/>
</dbReference>
<feature type="domain" description="Bromo" evidence="17">
    <location>
        <begin position="45"/>
        <end position="117"/>
    </location>
</feature>
<proteinExistence type="inferred from homology"/>
<dbReference type="InterPro" id="IPR036427">
    <property type="entry name" value="Bromodomain-like_sf"/>
</dbReference>
<reference evidence="19" key="3">
    <citation type="submission" date="2025-09" db="UniProtKB">
        <authorList>
            <consortium name="Ensembl"/>
        </authorList>
    </citation>
    <scope>IDENTIFICATION</scope>
    <source>
        <strain evidence="19">Hd-rR</strain>
    </source>
</reference>
<evidence type="ECO:0000256" key="13">
    <source>
        <dbReference type="ARBA" id="ARBA00044509"/>
    </source>
</evidence>
<evidence type="ECO:0000256" key="7">
    <source>
        <dbReference type="ARBA" id="ARBA00022990"/>
    </source>
</evidence>
<gene>
    <name evidence="19" type="primary">LOC101155101</name>
</gene>
<dbReference type="SUPFAM" id="SSF47370">
    <property type="entry name" value="Bromodomain"/>
    <property type="match status" value="2"/>
</dbReference>
<dbReference type="FunFam" id="1.20.920.10:FF:000002">
    <property type="entry name" value="Bromodomain-containing protein 4"/>
    <property type="match status" value="1"/>
</dbReference>
<protein>
    <recommendedName>
        <fullName evidence="12">Bromodomain-containing protein 2</fullName>
    </recommendedName>
</protein>
<feature type="compositionally biased region" description="Polar residues" evidence="16">
    <location>
        <begin position="386"/>
        <end position="410"/>
    </location>
</feature>
<dbReference type="KEGG" id="ola:101155101"/>
<keyword evidence="9 15" id="KW-0103">Bromodomain</keyword>
<dbReference type="Gene3D" id="1.20.920.10">
    <property type="entry name" value="Bromodomain-like"/>
    <property type="match status" value="2"/>
</dbReference>
<accession>H2MFS6</accession>
<dbReference type="HOGENOM" id="CLU_001499_0_1_1"/>
<keyword evidence="8" id="KW-0805">Transcription regulation</keyword>
<evidence type="ECO:0000256" key="11">
    <source>
        <dbReference type="ARBA" id="ARBA00023242"/>
    </source>
</evidence>